<dbReference type="GO" id="GO:0005886">
    <property type="term" value="C:plasma membrane"/>
    <property type="evidence" value="ECO:0007669"/>
    <property type="project" value="UniProtKB-SubCell"/>
</dbReference>
<keyword evidence="7 8" id="KW-0472">Membrane</keyword>
<dbReference type="EMBL" id="AEPV01000018">
    <property type="protein sequence ID" value="EFU74657.1"/>
    <property type="molecule type" value="Genomic_DNA"/>
</dbReference>
<dbReference type="RefSeq" id="WP_007207529.1">
    <property type="nucleotide sequence ID" value="NZ_GL622241.1"/>
</dbReference>
<gene>
    <name evidence="9" type="primary">psiE</name>
    <name evidence="9" type="ORF">HMPREF9088_0508</name>
</gene>
<dbReference type="OrthoDB" id="9792470at2"/>
<dbReference type="InterPro" id="IPR020948">
    <property type="entry name" value="P_starv_induced_PsiE-like"/>
</dbReference>
<dbReference type="PANTHER" id="PTHR37819:SF1">
    <property type="entry name" value="PROTEIN PSIE"/>
    <property type="match status" value="1"/>
</dbReference>
<comment type="subcellular location">
    <subcellularLocation>
        <location evidence="1">Cell inner membrane</location>
        <topology evidence="1">Multi-pass membrane protein</topology>
    </subcellularLocation>
</comment>
<sequence>MDFYQKFEKWVSSFVDLMLAILIILILIVMGEAIYSLVLQVIPLSSMDSLSSLIEEVATLFILLEIILMLLRYVKEGHHIPVRYLILISMTAILRQLLLSHDGGLQTLFFSIAILILVVVLLILEKIKAFHTASSEPLEQIKQEEL</sequence>
<dbReference type="STRING" id="888064.HMPREF9088_0508"/>
<dbReference type="GO" id="GO:0016036">
    <property type="term" value="P:cellular response to phosphate starvation"/>
    <property type="evidence" value="ECO:0007669"/>
    <property type="project" value="InterPro"/>
</dbReference>
<feature type="transmembrane region" description="Helical" evidence="8">
    <location>
        <begin position="12"/>
        <end position="37"/>
    </location>
</feature>
<evidence type="ECO:0000256" key="7">
    <source>
        <dbReference type="ARBA" id="ARBA00023136"/>
    </source>
</evidence>
<feature type="transmembrane region" description="Helical" evidence="8">
    <location>
        <begin position="57"/>
        <end position="74"/>
    </location>
</feature>
<dbReference type="eggNOG" id="COG3223">
    <property type="taxonomic scope" value="Bacteria"/>
</dbReference>
<protein>
    <recommendedName>
        <fullName evidence="3">Protein PsiE</fullName>
    </recommendedName>
</protein>
<evidence type="ECO:0000256" key="1">
    <source>
        <dbReference type="ARBA" id="ARBA00004429"/>
    </source>
</evidence>
<comment type="similarity">
    <text evidence="2">Belongs to the PsiE family.</text>
</comment>
<comment type="caution">
    <text evidence="9">The sequence shown here is derived from an EMBL/GenBank/DDBJ whole genome shotgun (WGS) entry which is preliminary data.</text>
</comment>
<evidence type="ECO:0000256" key="5">
    <source>
        <dbReference type="ARBA" id="ARBA00022692"/>
    </source>
</evidence>
<dbReference type="Proteomes" id="UP000010296">
    <property type="component" value="Unassembled WGS sequence"/>
</dbReference>
<accession>E6LDR8</accession>
<dbReference type="AlphaFoldDB" id="E6LDR8"/>
<evidence type="ECO:0000256" key="4">
    <source>
        <dbReference type="ARBA" id="ARBA00022475"/>
    </source>
</evidence>
<dbReference type="InterPro" id="IPR009315">
    <property type="entry name" value="P_starv_induced_PsiE"/>
</dbReference>
<evidence type="ECO:0000256" key="8">
    <source>
        <dbReference type="SAM" id="Phobius"/>
    </source>
</evidence>
<keyword evidence="5 8" id="KW-0812">Transmembrane</keyword>
<organism evidence="9 10">
    <name type="scientific">Enterococcus italicus (strain DSM 15952 / CCUG 50447 / LMG 22039 / TP 1.5)</name>
    <dbReference type="NCBI Taxonomy" id="888064"/>
    <lineage>
        <taxon>Bacteria</taxon>
        <taxon>Bacillati</taxon>
        <taxon>Bacillota</taxon>
        <taxon>Bacilli</taxon>
        <taxon>Lactobacillales</taxon>
        <taxon>Enterococcaceae</taxon>
        <taxon>Enterococcus</taxon>
    </lineage>
</organism>
<evidence type="ECO:0000256" key="6">
    <source>
        <dbReference type="ARBA" id="ARBA00022989"/>
    </source>
</evidence>
<dbReference type="Pfam" id="PF06146">
    <property type="entry name" value="PsiE"/>
    <property type="match status" value="1"/>
</dbReference>
<feature type="transmembrane region" description="Helical" evidence="8">
    <location>
        <begin position="104"/>
        <end position="124"/>
    </location>
</feature>
<dbReference type="HOGENOM" id="CLU_127561_0_0_9"/>
<dbReference type="PANTHER" id="PTHR37819">
    <property type="entry name" value="PROTEIN PSIE"/>
    <property type="match status" value="1"/>
</dbReference>
<evidence type="ECO:0000256" key="3">
    <source>
        <dbReference type="ARBA" id="ARBA00021903"/>
    </source>
</evidence>
<keyword evidence="10" id="KW-1185">Reference proteome</keyword>
<reference evidence="9 10" key="1">
    <citation type="submission" date="2010-12" db="EMBL/GenBank/DDBJ databases">
        <authorList>
            <person name="Muzny D."/>
            <person name="Qin X."/>
            <person name="Deng J."/>
            <person name="Jiang H."/>
            <person name="Liu Y."/>
            <person name="Qu J."/>
            <person name="Song X.-Z."/>
            <person name="Zhang L."/>
            <person name="Thornton R."/>
            <person name="Coyle M."/>
            <person name="Francisco L."/>
            <person name="Jackson L."/>
            <person name="Javaid M."/>
            <person name="Korchina V."/>
            <person name="Kovar C."/>
            <person name="Mata R."/>
            <person name="Mathew T."/>
            <person name="Ngo R."/>
            <person name="Nguyen L."/>
            <person name="Nguyen N."/>
            <person name="Okwuonu G."/>
            <person name="Ongeri F."/>
            <person name="Pham C."/>
            <person name="Simmons D."/>
            <person name="Wilczek-Boney K."/>
            <person name="Hale W."/>
            <person name="Jakkamsetti A."/>
            <person name="Pham P."/>
            <person name="Ruth R."/>
            <person name="San Lucas F."/>
            <person name="Warren J."/>
            <person name="Zhang J."/>
            <person name="Zhao Z."/>
            <person name="Zhou C."/>
            <person name="Zhu D."/>
            <person name="Lee S."/>
            <person name="Bess C."/>
            <person name="Blankenburg K."/>
            <person name="Forbes L."/>
            <person name="Fu Q."/>
            <person name="Gubbala S."/>
            <person name="Hirani K."/>
            <person name="Jayaseelan J.C."/>
            <person name="Lara F."/>
            <person name="Munidasa M."/>
            <person name="Palculict T."/>
            <person name="Patil S."/>
            <person name="Pu L.-L."/>
            <person name="Saada N."/>
            <person name="Tang L."/>
            <person name="Weissenberger G."/>
            <person name="Zhu Y."/>
            <person name="Hemphill L."/>
            <person name="Shang Y."/>
            <person name="Youmans B."/>
            <person name="Ayvaz T."/>
            <person name="Ross M."/>
            <person name="Santibanez J."/>
            <person name="Aqrawi P."/>
            <person name="Gross S."/>
            <person name="Joshi V."/>
            <person name="Fowler G."/>
            <person name="Nazareth L."/>
            <person name="Reid J."/>
            <person name="Worley K."/>
            <person name="Petrosino J."/>
            <person name="Highlander S."/>
            <person name="Gibbs R."/>
        </authorList>
    </citation>
    <scope>NUCLEOTIDE SEQUENCE [LARGE SCALE GENOMIC DNA]</scope>
    <source>
        <strain evidence="10">DSM 15952 / CCUG 50447 / LMG 22039 / TP 1.5</strain>
    </source>
</reference>
<keyword evidence="6 8" id="KW-1133">Transmembrane helix</keyword>
<keyword evidence="4" id="KW-1003">Cell membrane</keyword>
<dbReference type="GeneID" id="302706533"/>
<evidence type="ECO:0000313" key="10">
    <source>
        <dbReference type="Proteomes" id="UP000010296"/>
    </source>
</evidence>
<name>E6LDR8_ENTI1</name>
<evidence type="ECO:0000313" key="9">
    <source>
        <dbReference type="EMBL" id="EFU74657.1"/>
    </source>
</evidence>
<feature type="transmembrane region" description="Helical" evidence="8">
    <location>
        <begin position="81"/>
        <end position="98"/>
    </location>
</feature>
<evidence type="ECO:0000256" key="2">
    <source>
        <dbReference type="ARBA" id="ARBA00005632"/>
    </source>
</evidence>
<dbReference type="PATRIC" id="fig|888064.11.peg.459"/>
<proteinExistence type="inferred from homology"/>